<reference evidence="1 2" key="1">
    <citation type="submission" date="2021-01" db="EMBL/GenBank/DDBJ databases">
        <title>FDA dAtabase for Regulatory Grade micrObial Sequences (FDA-ARGOS): Supporting development and validation of Infectious Disease Dx tests.</title>
        <authorList>
            <person name="Sproer C."/>
            <person name="Gronow S."/>
            <person name="Severitt S."/>
            <person name="Schroder I."/>
            <person name="Tallon L."/>
            <person name="Sadzewicz L."/>
            <person name="Zhao X."/>
            <person name="Boylan J."/>
            <person name="Ott S."/>
            <person name="Bowen H."/>
            <person name="Vavikolanu K."/>
            <person name="Mehta A."/>
            <person name="Aluvathingal J."/>
            <person name="Nadendla S."/>
            <person name="Lowell S."/>
            <person name="Myers T."/>
            <person name="Yan Y."/>
            <person name="Sichtig H."/>
        </authorList>
    </citation>
    <scope>NUCLEOTIDE SEQUENCE [LARGE SCALE GENOMIC DNA]</scope>
    <source>
        <strain evidence="1 2">FDAARGOS_1141</strain>
    </source>
</reference>
<protein>
    <submittedName>
        <fullName evidence="1">Uncharacterized protein</fullName>
    </submittedName>
</protein>
<organism evidence="1 2">
    <name type="scientific">Sphingobacterium multivorum</name>
    <dbReference type="NCBI Taxonomy" id="28454"/>
    <lineage>
        <taxon>Bacteria</taxon>
        <taxon>Pseudomonadati</taxon>
        <taxon>Bacteroidota</taxon>
        <taxon>Sphingobacteriia</taxon>
        <taxon>Sphingobacteriales</taxon>
        <taxon>Sphingobacteriaceae</taxon>
        <taxon>Sphingobacterium</taxon>
    </lineage>
</organism>
<name>A0ABX7CXL6_SPHMU</name>
<accession>A0ABX7CXL6</accession>
<evidence type="ECO:0000313" key="2">
    <source>
        <dbReference type="Proteomes" id="UP000595498"/>
    </source>
</evidence>
<evidence type="ECO:0000313" key="1">
    <source>
        <dbReference type="EMBL" id="QQT56170.1"/>
    </source>
</evidence>
<dbReference type="Proteomes" id="UP000595498">
    <property type="component" value="Chromosome"/>
</dbReference>
<sequence length="112" mass="12724">MEEQLKITLSQTIASFNNNRAAILRLALNNGGDEAIEKVENEYDTLRSAYFEILRNELDANHHLYEQLITATNSETERLKKSVLSLNNINEIIKLTTEVINLIGRILIVLAI</sequence>
<keyword evidence="2" id="KW-1185">Reference proteome</keyword>
<proteinExistence type="predicted"/>
<dbReference type="EMBL" id="CP068224">
    <property type="protein sequence ID" value="QQT56170.1"/>
    <property type="molecule type" value="Genomic_DNA"/>
</dbReference>
<gene>
    <name evidence="1" type="ORF">I6I98_13265</name>
</gene>